<dbReference type="OrthoDB" id="1577640at2759"/>
<proteinExistence type="predicted"/>
<dbReference type="InterPro" id="IPR020472">
    <property type="entry name" value="WD40_PAC1"/>
</dbReference>
<dbReference type="PANTHER" id="PTHR19848">
    <property type="entry name" value="WD40 REPEAT PROTEIN"/>
    <property type="match status" value="1"/>
</dbReference>
<dbReference type="PROSITE" id="PS00678">
    <property type="entry name" value="WD_REPEATS_1"/>
    <property type="match status" value="1"/>
</dbReference>
<organism evidence="4">
    <name type="scientific">Cladocopium goreaui</name>
    <dbReference type="NCBI Taxonomy" id="2562237"/>
    <lineage>
        <taxon>Eukaryota</taxon>
        <taxon>Sar</taxon>
        <taxon>Alveolata</taxon>
        <taxon>Dinophyceae</taxon>
        <taxon>Suessiales</taxon>
        <taxon>Symbiodiniaceae</taxon>
        <taxon>Cladocopium</taxon>
    </lineage>
</organism>
<dbReference type="InterPro" id="IPR036322">
    <property type="entry name" value="WD40_repeat_dom_sf"/>
</dbReference>
<dbReference type="CDD" id="cd00200">
    <property type="entry name" value="WD40"/>
    <property type="match status" value="1"/>
</dbReference>
<reference evidence="5" key="2">
    <citation type="submission" date="2024-04" db="EMBL/GenBank/DDBJ databases">
        <authorList>
            <person name="Chen Y."/>
            <person name="Shah S."/>
            <person name="Dougan E. K."/>
            <person name="Thang M."/>
            <person name="Chan C."/>
        </authorList>
    </citation>
    <scope>NUCLEOTIDE SEQUENCE [LARGE SCALE GENOMIC DNA]</scope>
</reference>
<dbReference type="SMART" id="SM00320">
    <property type="entry name" value="WD40"/>
    <property type="match status" value="5"/>
</dbReference>
<dbReference type="EMBL" id="CAMXCT030000127">
    <property type="protein sequence ID" value="CAL4761629.1"/>
    <property type="molecule type" value="Genomic_DNA"/>
</dbReference>
<name>A0A9P1FHQ5_9DINO</name>
<feature type="repeat" description="WD" evidence="3">
    <location>
        <begin position="335"/>
        <end position="376"/>
    </location>
</feature>
<dbReference type="InterPro" id="IPR015943">
    <property type="entry name" value="WD40/YVTN_repeat-like_dom_sf"/>
</dbReference>
<dbReference type="InterPro" id="IPR019775">
    <property type="entry name" value="WD40_repeat_CS"/>
</dbReference>
<dbReference type="AlphaFoldDB" id="A0A9P1FHQ5"/>
<dbReference type="PROSITE" id="PS50082">
    <property type="entry name" value="WD_REPEATS_2"/>
    <property type="match status" value="5"/>
</dbReference>
<dbReference type="PANTHER" id="PTHR19848:SF8">
    <property type="entry name" value="F-BOX AND WD REPEAT DOMAIN CONTAINING 7"/>
    <property type="match status" value="1"/>
</dbReference>
<reference evidence="4" key="1">
    <citation type="submission" date="2022-10" db="EMBL/GenBank/DDBJ databases">
        <authorList>
            <person name="Chen Y."/>
            <person name="Dougan E. K."/>
            <person name="Chan C."/>
            <person name="Rhodes N."/>
            <person name="Thang M."/>
        </authorList>
    </citation>
    <scope>NUCLEOTIDE SEQUENCE</scope>
</reference>
<feature type="repeat" description="WD" evidence="3">
    <location>
        <begin position="208"/>
        <end position="249"/>
    </location>
</feature>
<evidence type="ECO:0000313" key="4">
    <source>
        <dbReference type="EMBL" id="CAI3974317.1"/>
    </source>
</evidence>
<feature type="repeat" description="WD" evidence="3">
    <location>
        <begin position="250"/>
        <end position="291"/>
    </location>
</feature>
<evidence type="ECO:0000256" key="2">
    <source>
        <dbReference type="ARBA" id="ARBA00022737"/>
    </source>
</evidence>
<dbReference type="Pfam" id="PF00400">
    <property type="entry name" value="WD40"/>
    <property type="match status" value="5"/>
</dbReference>
<evidence type="ECO:0000313" key="5">
    <source>
        <dbReference type="EMBL" id="CAL1127692.1"/>
    </source>
</evidence>
<keyword evidence="7" id="KW-1185">Reference proteome</keyword>
<protein>
    <submittedName>
        <fullName evidence="6">Vegetative incompatibility protein HET-E-1</fullName>
    </submittedName>
</protein>
<sequence>MPKRKALEADAVSITVRWALSGEILSAVSISHEASVEDLLSALPLGAHELQHLQVLFKEKTLSPQIRLGTVEGLLEYAEVAVVKRPPLLAILGCDGALALWKPEMGDSTKLTGGATTAVEPQGALSLSPSSDGSQLLVGYPQGVARLLSVEQAGHPADSHRCSAVFTARCGAVLSVSISPCGNYCITGYANCTARVWSVERGSCVKALCRHSGSVLAVSLSSDAETAVTGSSDELAKIWSVRTGSCSQVLRGHMGIVTSVSFAAEDQRVVTGSFDGSVKVWHCASGVCEMTLSTLSGSAPILSLAVCPVEDLVLTGSLDGRCRLWELSTGSMSQVFEAGEAVRSVAISRDGCHILCGDADGSCRFWNLKTRKSKQVYLQRGEPILSVMLHSLD</sequence>
<dbReference type="Gene3D" id="2.130.10.10">
    <property type="entry name" value="YVTN repeat-like/Quinoprotein amine dehydrogenase"/>
    <property type="match status" value="2"/>
</dbReference>
<keyword evidence="2" id="KW-0677">Repeat</keyword>
<dbReference type="SUPFAM" id="SSF50978">
    <property type="entry name" value="WD40 repeat-like"/>
    <property type="match status" value="1"/>
</dbReference>
<dbReference type="Proteomes" id="UP001152797">
    <property type="component" value="Unassembled WGS sequence"/>
</dbReference>
<feature type="repeat" description="WD" evidence="3">
    <location>
        <begin position="294"/>
        <end position="335"/>
    </location>
</feature>
<evidence type="ECO:0000256" key="3">
    <source>
        <dbReference type="PROSITE-ProRule" id="PRU00221"/>
    </source>
</evidence>
<dbReference type="InterPro" id="IPR001680">
    <property type="entry name" value="WD40_rpt"/>
</dbReference>
<dbReference type="EMBL" id="CAMXCT020000127">
    <property type="protein sequence ID" value="CAL1127692.1"/>
    <property type="molecule type" value="Genomic_DNA"/>
</dbReference>
<dbReference type="PROSITE" id="PS50294">
    <property type="entry name" value="WD_REPEATS_REGION"/>
    <property type="match status" value="2"/>
</dbReference>
<keyword evidence="1 3" id="KW-0853">WD repeat</keyword>
<accession>A0A9P1FHQ5</accession>
<dbReference type="EMBL" id="CAMXCT010000127">
    <property type="protein sequence ID" value="CAI3974317.1"/>
    <property type="molecule type" value="Genomic_DNA"/>
</dbReference>
<feature type="repeat" description="WD" evidence="3">
    <location>
        <begin position="166"/>
        <end position="207"/>
    </location>
</feature>
<comment type="caution">
    <text evidence="4">The sequence shown here is derived from an EMBL/GenBank/DDBJ whole genome shotgun (WGS) entry which is preliminary data.</text>
</comment>
<gene>
    <name evidence="4" type="ORF">C1SCF055_LOCUS2731</name>
</gene>
<evidence type="ECO:0000313" key="7">
    <source>
        <dbReference type="Proteomes" id="UP001152797"/>
    </source>
</evidence>
<evidence type="ECO:0000313" key="6">
    <source>
        <dbReference type="EMBL" id="CAL4761629.1"/>
    </source>
</evidence>
<dbReference type="PRINTS" id="PR00320">
    <property type="entry name" value="GPROTEINBRPT"/>
</dbReference>
<evidence type="ECO:0000256" key="1">
    <source>
        <dbReference type="ARBA" id="ARBA00022574"/>
    </source>
</evidence>